<dbReference type="EMBL" id="REGN01006023">
    <property type="protein sequence ID" value="RNA11194.1"/>
    <property type="molecule type" value="Genomic_DNA"/>
</dbReference>
<sequence>MLLIGILNDKILIFKHAQKHEFTQITEKKYKSFVLEALFALIQNYNGTSSVDIYISQYFV</sequence>
<keyword evidence="2" id="KW-1185">Reference proteome</keyword>
<evidence type="ECO:0000313" key="1">
    <source>
        <dbReference type="EMBL" id="RNA11194.1"/>
    </source>
</evidence>
<evidence type="ECO:0000313" key="2">
    <source>
        <dbReference type="Proteomes" id="UP000276133"/>
    </source>
</evidence>
<accession>A0A3M7QJ83</accession>
<protein>
    <submittedName>
        <fullName evidence="1">Uncharacterized protein</fullName>
    </submittedName>
</protein>
<reference evidence="1 2" key="1">
    <citation type="journal article" date="2018" name="Sci. Rep.">
        <title>Genomic signatures of local adaptation to the degree of environmental predictability in rotifers.</title>
        <authorList>
            <person name="Franch-Gras L."/>
            <person name="Hahn C."/>
            <person name="Garcia-Roger E.M."/>
            <person name="Carmona M.J."/>
            <person name="Serra M."/>
            <person name="Gomez A."/>
        </authorList>
    </citation>
    <scope>NUCLEOTIDE SEQUENCE [LARGE SCALE GENOMIC DNA]</scope>
    <source>
        <strain evidence="1">HYR1</strain>
    </source>
</reference>
<gene>
    <name evidence="1" type="ORF">BpHYR1_015041</name>
</gene>
<comment type="caution">
    <text evidence="1">The sequence shown here is derived from an EMBL/GenBank/DDBJ whole genome shotgun (WGS) entry which is preliminary data.</text>
</comment>
<dbReference type="AlphaFoldDB" id="A0A3M7QJ83"/>
<proteinExistence type="predicted"/>
<organism evidence="1 2">
    <name type="scientific">Brachionus plicatilis</name>
    <name type="common">Marine rotifer</name>
    <name type="synonym">Brachionus muelleri</name>
    <dbReference type="NCBI Taxonomy" id="10195"/>
    <lineage>
        <taxon>Eukaryota</taxon>
        <taxon>Metazoa</taxon>
        <taxon>Spiralia</taxon>
        <taxon>Gnathifera</taxon>
        <taxon>Rotifera</taxon>
        <taxon>Eurotatoria</taxon>
        <taxon>Monogononta</taxon>
        <taxon>Pseudotrocha</taxon>
        <taxon>Ploima</taxon>
        <taxon>Brachionidae</taxon>
        <taxon>Brachionus</taxon>
    </lineage>
</organism>
<dbReference type="Proteomes" id="UP000276133">
    <property type="component" value="Unassembled WGS sequence"/>
</dbReference>
<name>A0A3M7QJ83_BRAPC</name>